<dbReference type="AlphaFoldDB" id="A0A8J6IX19"/>
<keyword evidence="3" id="KW-1185">Reference proteome</keyword>
<gene>
    <name evidence="2" type="ORF">H8B19_13685</name>
</gene>
<reference evidence="2" key="2">
    <citation type="submission" date="2020-08" db="EMBL/GenBank/DDBJ databases">
        <authorList>
            <person name="Lai Q."/>
        </authorList>
    </citation>
    <scope>NUCLEOTIDE SEQUENCE</scope>
    <source>
        <strain evidence="2">S27-2</strain>
    </source>
</reference>
<evidence type="ECO:0000256" key="1">
    <source>
        <dbReference type="SAM" id="SignalP"/>
    </source>
</evidence>
<dbReference type="RefSeq" id="WP_186507460.1">
    <property type="nucleotide sequence ID" value="NZ_JACNEP010000012.1"/>
</dbReference>
<proteinExistence type="predicted"/>
<accession>A0A8J6IX19</accession>
<dbReference type="EMBL" id="JACNEP010000012">
    <property type="protein sequence ID" value="MBC3766933.1"/>
    <property type="molecule type" value="Genomic_DNA"/>
</dbReference>
<dbReference type="Proteomes" id="UP000601768">
    <property type="component" value="Unassembled WGS sequence"/>
</dbReference>
<feature type="signal peptide" evidence="1">
    <location>
        <begin position="1"/>
        <end position="21"/>
    </location>
</feature>
<name>A0A8J6IX19_9ALTE</name>
<keyword evidence="1" id="KW-0732">Signal</keyword>
<evidence type="ECO:0000313" key="2">
    <source>
        <dbReference type="EMBL" id="MBC3766933.1"/>
    </source>
</evidence>
<organism evidence="2 3">
    <name type="scientific">Neptunicella marina</name>
    <dbReference type="NCBI Taxonomy" id="2125989"/>
    <lineage>
        <taxon>Bacteria</taxon>
        <taxon>Pseudomonadati</taxon>
        <taxon>Pseudomonadota</taxon>
        <taxon>Gammaproteobacteria</taxon>
        <taxon>Alteromonadales</taxon>
        <taxon>Alteromonadaceae</taxon>
        <taxon>Neptunicella</taxon>
    </lineage>
</organism>
<evidence type="ECO:0008006" key="4">
    <source>
        <dbReference type="Google" id="ProtNLM"/>
    </source>
</evidence>
<protein>
    <recommendedName>
        <fullName evidence="4">Adhesin domain-containing protein</fullName>
    </recommendedName>
</protein>
<feature type="chain" id="PRO_5035244105" description="Adhesin domain-containing protein" evidence="1">
    <location>
        <begin position="22"/>
        <end position="205"/>
    </location>
</feature>
<comment type="caution">
    <text evidence="2">The sequence shown here is derived from an EMBL/GenBank/DDBJ whole genome shotgun (WGS) entry which is preliminary data.</text>
</comment>
<evidence type="ECO:0000313" key="3">
    <source>
        <dbReference type="Proteomes" id="UP000601768"/>
    </source>
</evidence>
<reference evidence="2" key="1">
    <citation type="journal article" date="2018" name="Int. J. Syst. Evol. Microbiol.">
        <title>Neptunicella marina gen. nov., sp. nov., isolated from surface seawater.</title>
        <authorList>
            <person name="Liu X."/>
            <person name="Lai Q."/>
            <person name="Du Y."/>
            <person name="Zhang X."/>
            <person name="Liu Z."/>
            <person name="Sun F."/>
            <person name="Shao Z."/>
        </authorList>
    </citation>
    <scope>NUCLEOTIDE SEQUENCE</scope>
    <source>
        <strain evidence="2">S27-2</strain>
    </source>
</reference>
<sequence>MKTLTLVATASIMLVTGGALAKENKQFQEQITVDTNSTIKLEVGVGEFELSTHDGQFVNYTINVEEADSKWFGHVDWDDIKVQQKLINNTLHLEVDGDDIKQTWHISVPRDANIELDMGVGEAHLTGVEADVEAELGVGELHIETANSDYRKINLESGVGEARLSGFKGQQSSRSFVSEEINWHGEGKYSIEAEVGVGEVSVTQQ</sequence>